<keyword evidence="2" id="KW-1185">Reference proteome</keyword>
<organism evidence="1 2">
    <name type="scientific">Martelella lutilitoris</name>
    <dbReference type="NCBI Taxonomy" id="2583532"/>
    <lineage>
        <taxon>Bacteria</taxon>
        <taxon>Pseudomonadati</taxon>
        <taxon>Pseudomonadota</taxon>
        <taxon>Alphaproteobacteria</taxon>
        <taxon>Hyphomicrobiales</taxon>
        <taxon>Aurantimonadaceae</taxon>
        <taxon>Martelella</taxon>
    </lineage>
</organism>
<dbReference type="AlphaFoldDB" id="A0A5C4JRH3"/>
<evidence type="ECO:0000313" key="2">
    <source>
        <dbReference type="Proteomes" id="UP000307874"/>
    </source>
</evidence>
<evidence type="ECO:0008006" key="3">
    <source>
        <dbReference type="Google" id="ProtNLM"/>
    </source>
</evidence>
<dbReference type="Proteomes" id="UP000307874">
    <property type="component" value="Unassembled WGS sequence"/>
</dbReference>
<gene>
    <name evidence="1" type="ORF">FF124_10770</name>
</gene>
<dbReference type="RefSeq" id="WP_138748484.1">
    <property type="nucleotide sequence ID" value="NZ_VCLB01000005.1"/>
</dbReference>
<dbReference type="OrthoDB" id="7872880at2"/>
<reference evidence="1 2" key="1">
    <citation type="submission" date="2019-06" db="EMBL/GenBank/DDBJ databases">
        <title>Martelella lutilitoris sp. nov., isolated from a tidal mudflat.</title>
        <authorList>
            <person name="Kim Y.-J."/>
        </authorList>
    </citation>
    <scope>NUCLEOTIDE SEQUENCE [LARGE SCALE GENOMIC DNA]</scope>
    <source>
        <strain evidence="1 2">GH2-6</strain>
    </source>
</reference>
<accession>A0A5C4JRH3</accession>
<name>A0A5C4JRH3_9HYPH</name>
<sequence length="183" mass="19952">MTIFQEKFSTGQVIKAAGISNATLQSWMKRDVISGEREDKIEGGGSPGRYRSFGFHTLMEIAVAKAVVDAGVKDLPNAFKAARGFAYTGTDQTAWHPEREPGLPFSNRGKLLGHTLLAVAEDRSYVAFWQSGADALADIRQALGQPEGFAMVFINEVFDRVMVSLNRHPEEVLEAAYGADTNA</sequence>
<evidence type="ECO:0000313" key="1">
    <source>
        <dbReference type="EMBL" id="TNB48055.1"/>
    </source>
</evidence>
<protein>
    <recommendedName>
        <fullName evidence="3">MerR family transcriptional regulator</fullName>
    </recommendedName>
</protein>
<comment type="caution">
    <text evidence="1">The sequence shown here is derived from an EMBL/GenBank/DDBJ whole genome shotgun (WGS) entry which is preliminary data.</text>
</comment>
<dbReference type="EMBL" id="VCLB01000005">
    <property type="protein sequence ID" value="TNB48055.1"/>
    <property type="molecule type" value="Genomic_DNA"/>
</dbReference>
<proteinExistence type="predicted"/>